<comment type="caution">
    <text evidence="12">The sequence shown here is derived from an EMBL/GenBank/DDBJ whole genome shotgun (WGS) entry which is preliminary data.</text>
</comment>
<dbReference type="GO" id="GO:0005524">
    <property type="term" value="F:ATP binding"/>
    <property type="evidence" value="ECO:0007669"/>
    <property type="project" value="InterPro"/>
</dbReference>
<dbReference type="PROSITE" id="PS50853">
    <property type="entry name" value="FN3"/>
    <property type="match status" value="1"/>
</dbReference>
<dbReference type="PROSITE" id="PS51212">
    <property type="entry name" value="WSC"/>
    <property type="match status" value="1"/>
</dbReference>
<dbReference type="PRINTS" id="PR00109">
    <property type="entry name" value="TYRKINASE"/>
</dbReference>
<dbReference type="EMBL" id="JASPKY010000047">
    <property type="protein sequence ID" value="KAK9745604.1"/>
    <property type="molecule type" value="Genomic_DNA"/>
</dbReference>
<dbReference type="PANTHER" id="PTHR24416">
    <property type="entry name" value="TYROSINE-PROTEIN KINASE RECEPTOR"/>
    <property type="match status" value="1"/>
</dbReference>
<dbReference type="PROSITE" id="PS50011">
    <property type="entry name" value="PROTEIN_KINASE_DOM"/>
    <property type="match status" value="1"/>
</dbReference>
<evidence type="ECO:0000256" key="1">
    <source>
        <dbReference type="ARBA" id="ARBA00004479"/>
    </source>
</evidence>
<evidence type="ECO:0000259" key="9">
    <source>
        <dbReference type="PROSITE" id="PS50011"/>
    </source>
</evidence>
<dbReference type="GO" id="GO:0007169">
    <property type="term" value="P:cell surface receptor protein tyrosine kinase signaling pathway"/>
    <property type="evidence" value="ECO:0007669"/>
    <property type="project" value="TreeGrafter"/>
</dbReference>
<name>A0AAW1MIY3_POPJA</name>
<organism evidence="12 13">
    <name type="scientific">Popillia japonica</name>
    <name type="common">Japanese beetle</name>
    <dbReference type="NCBI Taxonomy" id="7064"/>
    <lineage>
        <taxon>Eukaryota</taxon>
        <taxon>Metazoa</taxon>
        <taxon>Ecdysozoa</taxon>
        <taxon>Arthropoda</taxon>
        <taxon>Hexapoda</taxon>
        <taxon>Insecta</taxon>
        <taxon>Pterygota</taxon>
        <taxon>Neoptera</taxon>
        <taxon>Endopterygota</taxon>
        <taxon>Coleoptera</taxon>
        <taxon>Polyphaga</taxon>
        <taxon>Scarabaeiformia</taxon>
        <taxon>Scarabaeidae</taxon>
        <taxon>Rutelinae</taxon>
        <taxon>Popillia</taxon>
    </lineage>
</organism>
<keyword evidence="6" id="KW-0325">Glycoprotein</keyword>
<reference evidence="12 13" key="1">
    <citation type="journal article" date="2024" name="BMC Genomics">
        <title>De novo assembly and annotation of Popillia japonica's genome with initial clues to its potential as an invasive pest.</title>
        <authorList>
            <person name="Cucini C."/>
            <person name="Boschi S."/>
            <person name="Funari R."/>
            <person name="Cardaioli E."/>
            <person name="Iannotti N."/>
            <person name="Marturano G."/>
            <person name="Paoli F."/>
            <person name="Bruttini M."/>
            <person name="Carapelli A."/>
            <person name="Frati F."/>
            <person name="Nardi F."/>
        </authorList>
    </citation>
    <scope>NUCLEOTIDE SEQUENCE [LARGE SCALE GENOMIC DNA]</scope>
    <source>
        <strain evidence="12">DMR45628</strain>
    </source>
</reference>
<accession>A0AAW1MIY3</accession>
<keyword evidence="13" id="KW-1185">Reference proteome</keyword>
<dbReference type="SUPFAM" id="SSF56112">
    <property type="entry name" value="Protein kinase-like (PK-like)"/>
    <property type="match status" value="1"/>
</dbReference>
<evidence type="ECO:0000256" key="2">
    <source>
        <dbReference type="ARBA" id="ARBA00022692"/>
    </source>
</evidence>
<keyword evidence="12" id="KW-0418">Kinase</keyword>
<evidence type="ECO:0000313" key="12">
    <source>
        <dbReference type="EMBL" id="KAK9745604.1"/>
    </source>
</evidence>
<dbReference type="InterPro" id="IPR003961">
    <property type="entry name" value="FN3_dom"/>
</dbReference>
<dbReference type="GO" id="GO:0045664">
    <property type="term" value="P:regulation of neuron differentiation"/>
    <property type="evidence" value="ECO:0007669"/>
    <property type="project" value="TreeGrafter"/>
</dbReference>
<protein>
    <submittedName>
        <fullName evidence="12">Protein tyrosine and serine/threonine kinase</fullName>
    </submittedName>
</protein>
<evidence type="ECO:0000259" key="11">
    <source>
        <dbReference type="PROSITE" id="PS51212"/>
    </source>
</evidence>
<evidence type="ECO:0000256" key="3">
    <source>
        <dbReference type="ARBA" id="ARBA00022729"/>
    </source>
</evidence>
<dbReference type="Pfam" id="PF00041">
    <property type="entry name" value="fn3"/>
    <property type="match status" value="1"/>
</dbReference>
<dbReference type="AlphaFoldDB" id="A0AAW1MIY3"/>
<dbReference type="SUPFAM" id="SSF49265">
    <property type="entry name" value="Fibronectin type III"/>
    <property type="match status" value="1"/>
</dbReference>
<evidence type="ECO:0000256" key="8">
    <source>
        <dbReference type="SAM" id="SignalP"/>
    </source>
</evidence>
<dbReference type="InterPro" id="IPR036116">
    <property type="entry name" value="FN3_sf"/>
</dbReference>
<keyword evidence="5 7" id="KW-0472">Membrane</keyword>
<feature type="chain" id="PRO_5043777403" evidence="8">
    <location>
        <begin position="18"/>
        <end position="733"/>
    </location>
</feature>
<evidence type="ECO:0000256" key="5">
    <source>
        <dbReference type="ARBA" id="ARBA00023136"/>
    </source>
</evidence>
<dbReference type="InterPro" id="IPR001245">
    <property type="entry name" value="Ser-Thr/Tyr_kinase_cat_dom"/>
</dbReference>
<dbReference type="InterPro" id="IPR002889">
    <property type="entry name" value="WSC_carb-bd"/>
</dbReference>
<evidence type="ECO:0000259" key="10">
    <source>
        <dbReference type="PROSITE" id="PS50853"/>
    </source>
</evidence>
<dbReference type="Gene3D" id="1.10.510.10">
    <property type="entry name" value="Transferase(Phosphotransferase) domain 1"/>
    <property type="match status" value="1"/>
</dbReference>
<keyword evidence="3 8" id="KW-0732">Signal</keyword>
<dbReference type="InterPro" id="IPR000719">
    <property type="entry name" value="Prot_kinase_dom"/>
</dbReference>
<dbReference type="InterPro" id="IPR013783">
    <property type="entry name" value="Ig-like_fold"/>
</dbReference>
<dbReference type="CDD" id="cd00192">
    <property type="entry name" value="PTKc"/>
    <property type="match status" value="1"/>
</dbReference>
<proteinExistence type="predicted"/>
<sequence>MALKVFLLIITLTTCQCMRLKQGDFMGCYQDLPISNVNKINGQNTPNDCSEICSKLFYRYALLYKTDRCSCTNILGEQKSVILCERYCSEKPDCILTDDLKNVYFTGFTVLGPPNNVTISNVTDTNLHIEWNPPDYIQDLVKYKIQAEVKFTYANKVLDVRSWEFSNETLNTELNSLQPGTVYNITVRGISSSQEGIAAFQTVEMKIGEPSNMPSQPSILGRDGMTLRIQFDPVENDNGPVSSYLIVVVDKISPQEIVTDYLKGVTQAHHDGLSYYITAELQNERVKETTEFLIGDGRNYGKYYNAPLDIKNSYSVLLGVTSRKNGQEKILYSEQNDNMHNMIVYVGGEAEPTGLTIALSVGIAVVSLLLVAGIVLFLVLRQRINSRFRHRLQDAQELTMQGPMIDIENTGYVSEEHDEPVNHYKNLKGQVWMIPHNSLNVDSTLVLGEGRYGHVHKGILEKDNALVPVSVYNIADKRLTRDQKHNMLKDMDALIKAGKHEHVLEFIGSCENIDTVSIVFENSSLTLKEFLIGSRIPSTDKFTTMSEEQAINFGIGVADGMNHLHARRVLHKQICARHIGVVNGNIPKITGFGLTAFYKDGKSPNCVRWTAKEVLKDQNYTHKSDIWSFAVLLWEICTLGATPYTKISNSEIIERVTRGLLLDRPIYMDESLYQILLNCWQMNLDERPTFRDLSNALANLRDDQFSSYLSFKLYNGFKYEPLQISQELNNSVF</sequence>
<keyword evidence="2 7" id="KW-0812">Transmembrane</keyword>
<keyword evidence="4 7" id="KW-1133">Transmembrane helix</keyword>
<dbReference type="PANTHER" id="PTHR24416:SF604">
    <property type="entry name" value="RECEPTOR PROTEIN-TYROSINE KINASE"/>
    <property type="match status" value="1"/>
</dbReference>
<dbReference type="GO" id="GO:0004714">
    <property type="term" value="F:transmembrane receptor protein tyrosine kinase activity"/>
    <property type="evidence" value="ECO:0007669"/>
    <property type="project" value="TreeGrafter"/>
</dbReference>
<dbReference type="Gene3D" id="2.60.40.10">
    <property type="entry name" value="Immunoglobulins"/>
    <property type="match status" value="1"/>
</dbReference>
<dbReference type="InterPro" id="IPR011009">
    <property type="entry name" value="Kinase-like_dom_sf"/>
</dbReference>
<evidence type="ECO:0000256" key="6">
    <source>
        <dbReference type="ARBA" id="ARBA00023180"/>
    </source>
</evidence>
<gene>
    <name evidence="12" type="ORF">QE152_g6780</name>
</gene>
<evidence type="ECO:0000313" key="13">
    <source>
        <dbReference type="Proteomes" id="UP001458880"/>
    </source>
</evidence>
<feature type="signal peptide" evidence="8">
    <location>
        <begin position="1"/>
        <end position="17"/>
    </location>
</feature>
<feature type="domain" description="Fibronectin type-III" evidence="10">
    <location>
        <begin position="113"/>
        <end position="210"/>
    </location>
</feature>
<dbReference type="Pfam" id="PF07714">
    <property type="entry name" value="PK_Tyr_Ser-Thr"/>
    <property type="match status" value="1"/>
</dbReference>
<dbReference type="InterPro" id="IPR057598">
    <property type="entry name" value="Fn3_PTPRU"/>
</dbReference>
<dbReference type="Gene3D" id="3.30.200.20">
    <property type="entry name" value="Phosphorylase Kinase, domain 1"/>
    <property type="match status" value="1"/>
</dbReference>
<comment type="subcellular location">
    <subcellularLocation>
        <location evidence="1">Membrane</location>
        <topology evidence="1">Single-pass type I membrane protein</topology>
    </subcellularLocation>
</comment>
<evidence type="ECO:0000256" key="7">
    <source>
        <dbReference type="SAM" id="Phobius"/>
    </source>
</evidence>
<feature type="domain" description="WSC" evidence="11">
    <location>
        <begin position="22"/>
        <end position="107"/>
    </location>
</feature>
<feature type="domain" description="Protein kinase" evidence="9">
    <location>
        <begin position="441"/>
        <end position="709"/>
    </location>
</feature>
<dbReference type="SMART" id="SM00060">
    <property type="entry name" value="FN3"/>
    <property type="match status" value="1"/>
</dbReference>
<dbReference type="GO" id="GO:0043235">
    <property type="term" value="C:receptor complex"/>
    <property type="evidence" value="ECO:0007669"/>
    <property type="project" value="TreeGrafter"/>
</dbReference>
<keyword evidence="12" id="KW-0808">Transferase</keyword>
<dbReference type="GO" id="GO:0005886">
    <property type="term" value="C:plasma membrane"/>
    <property type="evidence" value="ECO:0007669"/>
    <property type="project" value="TreeGrafter"/>
</dbReference>
<feature type="transmembrane region" description="Helical" evidence="7">
    <location>
        <begin position="357"/>
        <end position="380"/>
    </location>
</feature>
<dbReference type="InterPro" id="IPR050122">
    <property type="entry name" value="RTK"/>
</dbReference>
<evidence type="ECO:0000256" key="4">
    <source>
        <dbReference type="ARBA" id="ARBA00022989"/>
    </source>
</evidence>
<dbReference type="Proteomes" id="UP001458880">
    <property type="component" value="Unassembled WGS sequence"/>
</dbReference>
<dbReference type="Pfam" id="PF23144">
    <property type="entry name" value="Fn3_PTPRU"/>
    <property type="match status" value="1"/>
</dbReference>
<dbReference type="CDD" id="cd00063">
    <property type="entry name" value="FN3"/>
    <property type="match status" value="1"/>
</dbReference>